<dbReference type="Gene3D" id="3.30.60.90">
    <property type="match status" value="3"/>
</dbReference>
<dbReference type="Pfam" id="PF16158">
    <property type="entry name" value="N_BRCA1_IG"/>
    <property type="match status" value="1"/>
</dbReference>
<evidence type="ECO:0000256" key="2">
    <source>
        <dbReference type="ARBA" id="ARBA00022771"/>
    </source>
</evidence>
<dbReference type="PANTHER" id="PTHR20930">
    <property type="entry name" value="OVARIAN CARCINOMA ANTIGEN CA125-RELATED"/>
    <property type="match status" value="1"/>
</dbReference>
<dbReference type="CDD" id="cd02340">
    <property type="entry name" value="ZZ_NBR1_like"/>
    <property type="match status" value="2"/>
</dbReference>
<feature type="domain" description="ZZ-type" evidence="5">
    <location>
        <begin position="259"/>
        <end position="312"/>
    </location>
</feature>
<dbReference type="InterPro" id="IPR013783">
    <property type="entry name" value="Ig-like_fold"/>
</dbReference>
<reference evidence="6" key="1">
    <citation type="journal article" date="2020" name="Fungal Divers.">
        <title>Resolving the Mortierellaceae phylogeny through synthesis of multi-gene phylogenetics and phylogenomics.</title>
        <authorList>
            <person name="Vandepol N."/>
            <person name="Liber J."/>
            <person name="Desiro A."/>
            <person name="Na H."/>
            <person name="Kennedy M."/>
            <person name="Barry K."/>
            <person name="Grigoriev I.V."/>
            <person name="Miller A.N."/>
            <person name="O'Donnell K."/>
            <person name="Stajich J.E."/>
            <person name="Bonito G."/>
        </authorList>
    </citation>
    <scope>NUCLEOTIDE SEQUENCE</scope>
    <source>
        <strain evidence="6">NRRL 28262</strain>
    </source>
</reference>
<dbReference type="CDD" id="cd14947">
    <property type="entry name" value="NBR1_like"/>
    <property type="match status" value="1"/>
</dbReference>
<evidence type="ECO:0000259" key="5">
    <source>
        <dbReference type="PROSITE" id="PS50135"/>
    </source>
</evidence>
<dbReference type="Proteomes" id="UP001194580">
    <property type="component" value="Unassembled WGS sequence"/>
</dbReference>
<dbReference type="Pfam" id="PF00569">
    <property type="entry name" value="ZZ"/>
    <property type="match status" value="3"/>
</dbReference>
<dbReference type="AlphaFoldDB" id="A0AAD4H5E2"/>
<dbReference type="Gene3D" id="2.60.40.10">
    <property type="entry name" value="Immunoglobulins"/>
    <property type="match status" value="1"/>
</dbReference>
<proteinExistence type="predicted"/>
<dbReference type="PANTHER" id="PTHR20930:SF0">
    <property type="entry name" value="PROTEIN ILRUN"/>
    <property type="match status" value="1"/>
</dbReference>
<dbReference type="PROSITE" id="PS50135">
    <property type="entry name" value="ZF_ZZ_2"/>
    <property type="match status" value="3"/>
</dbReference>
<protein>
    <recommendedName>
        <fullName evidence="5">ZZ-type domain-containing protein</fullName>
    </recommendedName>
</protein>
<dbReference type="GO" id="GO:0005737">
    <property type="term" value="C:cytoplasm"/>
    <property type="evidence" value="ECO:0007669"/>
    <property type="project" value="UniProtKB-ARBA"/>
</dbReference>
<dbReference type="PROSITE" id="PS01357">
    <property type="entry name" value="ZF_ZZ_1"/>
    <property type="match status" value="2"/>
</dbReference>
<keyword evidence="1" id="KW-0479">Metal-binding</keyword>
<evidence type="ECO:0000256" key="3">
    <source>
        <dbReference type="ARBA" id="ARBA00022833"/>
    </source>
</evidence>
<keyword evidence="7" id="KW-1185">Reference proteome</keyword>
<dbReference type="SUPFAM" id="SSF57850">
    <property type="entry name" value="RING/U-box"/>
    <property type="match status" value="3"/>
</dbReference>
<dbReference type="InterPro" id="IPR043145">
    <property type="entry name" value="Znf_ZZ_sf"/>
</dbReference>
<dbReference type="GO" id="GO:0008270">
    <property type="term" value="F:zinc ion binding"/>
    <property type="evidence" value="ECO:0007669"/>
    <property type="project" value="UniProtKB-KW"/>
</dbReference>
<accession>A0AAD4H5E2</accession>
<name>A0AAD4H5E2_9FUNG</name>
<keyword evidence="3" id="KW-0862">Zinc</keyword>
<evidence type="ECO:0000313" key="7">
    <source>
        <dbReference type="Proteomes" id="UP001194580"/>
    </source>
</evidence>
<dbReference type="SMART" id="SM00291">
    <property type="entry name" value="ZnF_ZZ"/>
    <property type="match status" value="3"/>
</dbReference>
<comment type="caution">
    <text evidence="6">The sequence shown here is derived from an EMBL/GenBank/DDBJ whole genome shotgun (WGS) entry which is preliminary data.</text>
</comment>
<sequence length="573" mass="63717">MFCIFKVTFLSEFRRFSVANVHLDNLKQDTARLSFDAIHAKICDMFKQTNMTISYEDSKGLRKTVRNDFDIFEAILSFSKLAEPSATNMFVRLDAELTKAADKKDITKALDNLTLNASHVNDTIHTNVYCDICLNTIRGIRWKCQDCDNFDLCQGCHGLAGLRHPRHTFRAIEKHEEDVSHSSSRTSNNNRNQADVLHLASCDICLNAIVGVRHKCFQCPDYDLCQGCLPLAHAHHKGHTFIPISYPGQVDVKIDQTPQYGVVCDGCNSDIYGVRYKCGNCADYDLCGNCEALPHPIHDPTHIFLKIRKPIAPRLAAAIPLLPNMYLKGWGKAMNTQSAPVEKICASPVDQKCPAISVCKPSPIVDSPTTATPPVPDILPPLPKETLNGIFVKDITLKDGSPMQSNSTFVKVWEMSNSGPNVWPEGTVLQFVGGDRMFTEDDKDVKSPEIKVSQAGVGHYVCISATLKAPSIPGRYISYWRLVSPSGERFGHRVWCDILVQDGSIHAIVPAVASEKTVTPGVIPEPVKKTEVKKEEPAPVKQEMKEIERPKVVVVEEDQDDDDFVVVDNEEDM</sequence>
<gene>
    <name evidence="6" type="ORF">BGZ95_009846</name>
</gene>
<dbReference type="FunFam" id="3.30.60.90:FF:000007">
    <property type="entry name" value="Next to BRCA1 gene 1 protein"/>
    <property type="match status" value="1"/>
</dbReference>
<dbReference type="InterPro" id="IPR000433">
    <property type="entry name" value="Znf_ZZ"/>
</dbReference>
<dbReference type="InterPro" id="IPR032350">
    <property type="entry name" value="Nbr1_FW"/>
</dbReference>
<organism evidence="6 7">
    <name type="scientific">Linnemannia exigua</name>
    <dbReference type="NCBI Taxonomy" id="604196"/>
    <lineage>
        <taxon>Eukaryota</taxon>
        <taxon>Fungi</taxon>
        <taxon>Fungi incertae sedis</taxon>
        <taxon>Mucoromycota</taxon>
        <taxon>Mortierellomycotina</taxon>
        <taxon>Mortierellomycetes</taxon>
        <taxon>Mortierellales</taxon>
        <taxon>Mortierellaceae</taxon>
        <taxon>Linnemannia</taxon>
    </lineage>
</organism>
<dbReference type="CDD" id="cd02249">
    <property type="entry name" value="ZZ"/>
    <property type="match status" value="1"/>
</dbReference>
<feature type="domain" description="ZZ-type" evidence="5">
    <location>
        <begin position="125"/>
        <end position="180"/>
    </location>
</feature>
<dbReference type="EMBL" id="JAAAIL010000611">
    <property type="protein sequence ID" value="KAG0274385.1"/>
    <property type="molecule type" value="Genomic_DNA"/>
</dbReference>
<evidence type="ECO:0000256" key="4">
    <source>
        <dbReference type="PROSITE-ProRule" id="PRU00228"/>
    </source>
</evidence>
<feature type="domain" description="ZZ-type" evidence="5">
    <location>
        <begin position="197"/>
        <end position="249"/>
    </location>
</feature>
<dbReference type="CDD" id="cd05992">
    <property type="entry name" value="PB1"/>
    <property type="match status" value="1"/>
</dbReference>
<evidence type="ECO:0000313" key="6">
    <source>
        <dbReference type="EMBL" id="KAG0274385.1"/>
    </source>
</evidence>
<dbReference type="GO" id="GO:0070013">
    <property type="term" value="C:intracellular organelle lumen"/>
    <property type="evidence" value="ECO:0007669"/>
    <property type="project" value="UniProtKB-ARBA"/>
</dbReference>
<keyword evidence="2 4" id="KW-0863">Zinc-finger</keyword>
<evidence type="ECO:0000256" key="1">
    <source>
        <dbReference type="ARBA" id="ARBA00022723"/>
    </source>
</evidence>